<dbReference type="EMBL" id="BKAL01000012">
    <property type="protein sequence ID" value="GEP70353.1"/>
    <property type="molecule type" value="Genomic_DNA"/>
</dbReference>
<reference evidence="1 2" key="1">
    <citation type="submission" date="2019-07" db="EMBL/GenBank/DDBJ databases">
        <title>Whole genome shotgun sequence of Cellulomonas soli NBRC 109434.</title>
        <authorList>
            <person name="Hosoyama A."/>
            <person name="Uohara A."/>
            <person name="Ohji S."/>
            <person name="Ichikawa N."/>
        </authorList>
    </citation>
    <scope>NUCLEOTIDE SEQUENCE [LARGE SCALE GENOMIC DNA]</scope>
    <source>
        <strain evidence="1 2">NBRC 109434</strain>
    </source>
</reference>
<dbReference type="Proteomes" id="UP000321798">
    <property type="component" value="Unassembled WGS sequence"/>
</dbReference>
<organism evidence="1 2">
    <name type="scientific">Cellulomonas soli</name>
    <dbReference type="NCBI Taxonomy" id="931535"/>
    <lineage>
        <taxon>Bacteria</taxon>
        <taxon>Bacillati</taxon>
        <taxon>Actinomycetota</taxon>
        <taxon>Actinomycetes</taxon>
        <taxon>Micrococcales</taxon>
        <taxon>Cellulomonadaceae</taxon>
        <taxon>Cellulomonas</taxon>
    </lineage>
</organism>
<sequence length="416" mass="43666">MDVPIAPDDLPRSPTGRVPQWVVDERTGRAIAPQGWLPPDVDETPPPAPRRRVRWQLPTVLVLAALIATWALTGGGAGVPDALASVPWLTGAASSEPSTPPTAEVVALADAAYLSAEGRDLFFGTTPQVLDAATFGDRCTDSPAAIGVPAGAAVGCYLPSEHSIVLYRPADARLQGYVVETAAHETLHAAWELLGDDEQGQLNTLLEAEVATLATDDPIHEQIAGSVGTHPENRPTELFAYVGTQVWRDGGLAPALETVYARFVNDRAALVAVHTGWQGMLDQLVADIDTASQALADQEYANASTRAQLEADTDGVAAYRSAYADKLAEVDALPAEQRSGLQLSWVWWDGTDLPMRPADETLAAAAALLARDDADLAARTAAVDAADGAAAAERARVEGLVADVNALQAQLDPTTG</sequence>
<keyword evidence="2" id="KW-1185">Reference proteome</keyword>
<accession>A0A512PGP5</accession>
<dbReference type="OrthoDB" id="9787474at2"/>
<comment type="caution">
    <text evidence="1">The sequence shown here is derived from an EMBL/GenBank/DDBJ whole genome shotgun (WGS) entry which is preliminary data.</text>
</comment>
<evidence type="ECO:0000313" key="1">
    <source>
        <dbReference type="EMBL" id="GEP70353.1"/>
    </source>
</evidence>
<protein>
    <submittedName>
        <fullName evidence="1">Uncharacterized protein</fullName>
    </submittedName>
</protein>
<name>A0A512PGP5_9CELL</name>
<evidence type="ECO:0000313" key="2">
    <source>
        <dbReference type="Proteomes" id="UP000321798"/>
    </source>
</evidence>
<dbReference type="AlphaFoldDB" id="A0A512PGP5"/>
<proteinExistence type="predicted"/>
<gene>
    <name evidence="1" type="ORF">CSO01_30680</name>
</gene>